<dbReference type="OMA" id="KWLDHVE"/>
<comment type="caution">
    <text evidence="11">The sequence shown here is derived from an EMBL/GenBank/DDBJ whole genome shotgun (WGS) entry which is preliminary data.</text>
</comment>
<dbReference type="PANTHER" id="PTHR12326">
    <property type="entry name" value="PLECKSTRIN HOMOLOGY DOMAIN CONTAINING PROTEIN"/>
    <property type="match status" value="1"/>
</dbReference>
<protein>
    <recommendedName>
        <fullName evidence="13">Bromo domain-containing protein</fullName>
    </recommendedName>
</protein>
<dbReference type="CDD" id="cd15489">
    <property type="entry name" value="PHD_SF"/>
    <property type="match status" value="1"/>
</dbReference>
<dbReference type="SMART" id="SM00297">
    <property type="entry name" value="BROMO"/>
    <property type="match status" value="1"/>
</dbReference>
<feature type="coiled-coil region" evidence="7">
    <location>
        <begin position="810"/>
        <end position="879"/>
    </location>
</feature>
<dbReference type="InterPro" id="IPR037213">
    <property type="entry name" value="Run_dom_sf"/>
</dbReference>
<dbReference type="GO" id="GO:0008270">
    <property type="term" value="F:zinc ion binding"/>
    <property type="evidence" value="ECO:0007669"/>
    <property type="project" value="UniProtKB-KW"/>
</dbReference>
<dbReference type="InterPro" id="IPR025258">
    <property type="entry name" value="RH_dom"/>
</dbReference>
<accession>A0A6A5BGT2</accession>
<feature type="region of interest" description="Disordered" evidence="8">
    <location>
        <begin position="295"/>
        <end position="363"/>
    </location>
</feature>
<dbReference type="EMBL" id="VFQX01000058">
    <property type="protein sequence ID" value="KAF0973896.1"/>
    <property type="molecule type" value="Genomic_DNA"/>
</dbReference>
<dbReference type="Proteomes" id="UP000444721">
    <property type="component" value="Unassembled WGS sequence"/>
</dbReference>
<evidence type="ECO:0000313" key="11">
    <source>
        <dbReference type="EMBL" id="KAF0973896.1"/>
    </source>
</evidence>
<feature type="region of interest" description="Disordered" evidence="8">
    <location>
        <begin position="672"/>
        <end position="697"/>
    </location>
</feature>
<keyword evidence="4" id="KW-0862">Zinc</keyword>
<feature type="compositionally biased region" description="Low complexity" evidence="8">
    <location>
        <begin position="342"/>
        <end position="351"/>
    </location>
</feature>
<gene>
    <name evidence="11" type="ORF">FDP41_007283</name>
</gene>
<feature type="compositionally biased region" description="Low complexity" evidence="8">
    <location>
        <begin position="184"/>
        <end position="204"/>
    </location>
</feature>
<evidence type="ECO:0000256" key="7">
    <source>
        <dbReference type="SAM" id="Coils"/>
    </source>
</evidence>
<evidence type="ECO:0000256" key="8">
    <source>
        <dbReference type="SAM" id="MobiDB-lite"/>
    </source>
</evidence>
<dbReference type="InterPro" id="IPR001487">
    <property type="entry name" value="Bromodomain"/>
</dbReference>
<name>A0A6A5BGT2_NAEFO</name>
<dbReference type="PROSITE" id="PS50081">
    <property type="entry name" value="ZF_DAG_PE_2"/>
    <property type="match status" value="1"/>
</dbReference>
<dbReference type="Gene3D" id="1.20.58.900">
    <property type="match status" value="1"/>
</dbReference>
<organism evidence="11 12">
    <name type="scientific">Naegleria fowleri</name>
    <name type="common">Brain eating amoeba</name>
    <dbReference type="NCBI Taxonomy" id="5763"/>
    <lineage>
        <taxon>Eukaryota</taxon>
        <taxon>Discoba</taxon>
        <taxon>Heterolobosea</taxon>
        <taxon>Tetramitia</taxon>
        <taxon>Eutetramitia</taxon>
        <taxon>Vahlkampfiidae</taxon>
        <taxon>Naegleria</taxon>
    </lineage>
</organism>
<evidence type="ECO:0000256" key="3">
    <source>
        <dbReference type="ARBA" id="ARBA00022771"/>
    </source>
</evidence>
<feature type="domain" description="Phorbol-ester/DAG-type" evidence="10">
    <location>
        <begin position="1160"/>
        <end position="1223"/>
    </location>
</feature>
<keyword evidence="1" id="KW-0479">Metal-binding</keyword>
<feature type="compositionally biased region" description="Acidic residues" evidence="8">
    <location>
        <begin position="676"/>
        <end position="697"/>
    </location>
</feature>
<evidence type="ECO:0000256" key="4">
    <source>
        <dbReference type="ARBA" id="ARBA00022833"/>
    </source>
</evidence>
<evidence type="ECO:0000256" key="2">
    <source>
        <dbReference type="ARBA" id="ARBA00022737"/>
    </source>
</evidence>
<dbReference type="InterPro" id="IPR051366">
    <property type="entry name" value="DEF8"/>
</dbReference>
<feature type="compositionally biased region" description="Polar residues" evidence="8">
    <location>
        <begin position="322"/>
        <end position="341"/>
    </location>
</feature>
<sequence length="1230" mass="141649">MLSERLQTVKIATKNIFQTSLTTSEINDDSKGSISLCESIYKLLSDGLFLSYNLQDIFRYIYTNFAMLAANKSFTIDTIDLKQKIKQLQNIPNRDESSVKFILNEKLIVDLIELMSAIPKEKFYNEKVNDLLFKDEEMVFLKSLVTPLLTINFRFQMPNLEEDDIVVTSTRKKKKKKKDKKIISTKNLEKSNTTTETETSTPTSDMDKSFSGSPATPSVSQIEKRSNNQNETMNSTSSKQNVTRQGDLTPLSTQSSLTSITVAEEPEDLLEDFNPYEGMTKQQALDNMPEHLRREEREVKPSLSILKNTEKENTNELEEKQSSSSSFKVETEKYVTSLSQNTSTTEITETTQVDSSIEPEKVQVLTPQIENNTMNEKEPLEITQALSGNDAKEESNVKTNDQNYSSEEKEETTPSSPIKNPEDLSQKQIENSKDIQTIITSPPQEEEQHQSNGHSTPHQLSFISSEILEQLKRILSLLMNHKYSPHFNTPVDDKVAEFSDYYKFTKKPMDFDTIKTKLESNKFNTVDEFIRDVQLVFNNTFMYHLESAPQVKMAHVLQDIFERELDLAIPSWRSLDLSPQVEAHSDGFSDRCDSENSNEAALEAYFTPKSANKEGNDFPPTPPTYRLEQTEIPQQAFPNISMHSLSMKTATQENTLSLNRVDFEVDSLLKDTVTNDSEDDSDSLSEFEEDAKEIEEDHDGEPIAITSIKQETTLVDAIRPMFQSSDSVCKMLTASEMYSFFSSYLDNVLKTNELKIALKVKKDRYENILERIPFVKNRDFVLEDSLPQTTVLMNLSILGEKLRYSEDRLKLKEVQLMKEYERQLQSMKKKELEFEELRKEFEEKEKAWLKEKFELESHLTQAKQTILEKEKEIEELKNVPLLLNQSLPPQSSQTSQEEKIDRQIDTDEFILIEKVVVVPSSSSDSSSRGQKSITTPVNPQENDFHMIGGNNEDDEPLTEDETSEICSVVTEQQLILEEEDSIRLSPYQKQDQTKQIQLQDGKCPCGRELAKDYGFLRKPRYCHYNNKYYCMKCHSNSFNEIIPAKILFNWDFKLYRVCDEASKYLKSVYNQPIICVSAVKPTLFDEIENLGMARMIRKRLIIQWEYISRCPLKDNLITQHKLKHKLHYVTDTEMYSIKNLYELNGKQSESPFLKKLSRLFHVFSDHIVNQCGFCKTKAKSFCPNCKNDTPIYEFNISQVIKCPGCKLVFHKSCFVNKKGVVACPVCNDDE</sequence>
<feature type="compositionally biased region" description="Basic and acidic residues" evidence="8">
    <location>
        <begin position="308"/>
        <end position="321"/>
    </location>
</feature>
<keyword evidence="5 6" id="KW-0103">Bromodomain</keyword>
<dbReference type="PANTHER" id="PTHR12326:SF3">
    <property type="entry name" value="DIFFERENTIALLY EXPRESSED IN FDCP 8 HOMOLOG"/>
    <property type="match status" value="1"/>
</dbReference>
<feature type="region of interest" description="Disordered" evidence="8">
    <location>
        <begin position="921"/>
        <end position="944"/>
    </location>
</feature>
<reference evidence="11 12" key="1">
    <citation type="journal article" date="2019" name="Sci. Rep.">
        <title>Nanopore sequencing improves the draft genome of the human pathogenic amoeba Naegleria fowleri.</title>
        <authorList>
            <person name="Liechti N."/>
            <person name="Schurch N."/>
            <person name="Bruggmann R."/>
            <person name="Wittwer M."/>
        </authorList>
    </citation>
    <scope>NUCLEOTIDE SEQUENCE [LARGE SCALE GENOMIC DNA]</scope>
    <source>
        <strain evidence="11 12">ATCC 30894</strain>
    </source>
</reference>
<feature type="compositionally biased region" description="Low complexity" evidence="8">
    <location>
        <begin position="248"/>
        <end position="261"/>
    </location>
</feature>
<keyword evidence="12" id="KW-1185">Reference proteome</keyword>
<evidence type="ECO:0008006" key="13">
    <source>
        <dbReference type="Google" id="ProtNLM"/>
    </source>
</evidence>
<proteinExistence type="predicted"/>
<feature type="region of interest" description="Disordered" evidence="8">
    <location>
        <begin position="386"/>
        <end position="426"/>
    </location>
</feature>
<dbReference type="RefSeq" id="XP_044558609.1">
    <property type="nucleotide sequence ID" value="XM_044711011.1"/>
</dbReference>
<dbReference type="VEuPathDB" id="AmoebaDB:NF0088760"/>
<evidence type="ECO:0000256" key="1">
    <source>
        <dbReference type="ARBA" id="ARBA00022723"/>
    </source>
</evidence>
<evidence type="ECO:0000256" key="6">
    <source>
        <dbReference type="PROSITE-ProRule" id="PRU00035"/>
    </source>
</evidence>
<dbReference type="VEuPathDB" id="AmoebaDB:NfTy_010020"/>
<evidence type="ECO:0000256" key="5">
    <source>
        <dbReference type="ARBA" id="ARBA00023117"/>
    </source>
</evidence>
<dbReference type="SUPFAM" id="SSF47370">
    <property type="entry name" value="Bromodomain"/>
    <property type="match status" value="1"/>
</dbReference>
<feature type="domain" description="Bromo" evidence="9">
    <location>
        <begin position="479"/>
        <end position="551"/>
    </location>
</feature>
<dbReference type="PRINTS" id="PR00503">
    <property type="entry name" value="BROMODOMAIN"/>
</dbReference>
<evidence type="ECO:0000259" key="9">
    <source>
        <dbReference type="PROSITE" id="PS50014"/>
    </source>
</evidence>
<evidence type="ECO:0000259" key="10">
    <source>
        <dbReference type="PROSITE" id="PS50081"/>
    </source>
</evidence>
<feature type="region of interest" description="Disordered" evidence="8">
    <location>
        <begin position="178"/>
        <end position="268"/>
    </location>
</feature>
<dbReference type="SMART" id="SM01175">
    <property type="entry name" value="DUF4206"/>
    <property type="match status" value="1"/>
</dbReference>
<dbReference type="Pfam" id="PF00439">
    <property type="entry name" value="Bromodomain"/>
    <property type="match status" value="1"/>
</dbReference>
<dbReference type="OrthoDB" id="1918044at2759"/>
<keyword evidence="3" id="KW-0863">Zinc-finger</keyword>
<dbReference type="GeneID" id="68114501"/>
<dbReference type="Gene3D" id="1.20.920.10">
    <property type="entry name" value="Bromodomain-like"/>
    <property type="match status" value="1"/>
</dbReference>
<keyword evidence="2" id="KW-0677">Repeat</keyword>
<keyword evidence="7" id="KW-0175">Coiled coil</keyword>
<feature type="compositionally biased region" description="Polar residues" evidence="8">
    <location>
        <begin position="928"/>
        <end position="941"/>
    </location>
</feature>
<dbReference type="Pfam" id="PF13901">
    <property type="entry name" value="RH_dom"/>
    <property type="match status" value="1"/>
</dbReference>
<dbReference type="VEuPathDB" id="AmoebaDB:FDP41_007283"/>
<dbReference type="PROSITE" id="PS50014">
    <property type="entry name" value="BROMODOMAIN_2"/>
    <property type="match status" value="1"/>
</dbReference>
<dbReference type="InterPro" id="IPR036427">
    <property type="entry name" value="Bromodomain-like_sf"/>
</dbReference>
<dbReference type="AlphaFoldDB" id="A0A6A5BGT2"/>
<evidence type="ECO:0000313" key="12">
    <source>
        <dbReference type="Proteomes" id="UP000444721"/>
    </source>
</evidence>
<dbReference type="InterPro" id="IPR002219">
    <property type="entry name" value="PKC_DAG/PE"/>
</dbReference>
<feature type="compositionally biased region" description="Polar residues" evidence="8">
    <location>
        <begin position="210"/>
        <end position="246"/>
    </location>
</feature>